<dbReference type="Proteomes" id="UP000183275">
    <property type="component" value="Unassembled WGS sequence"/>
</dbReference>
<proteinExistence type="predicted"/>
<accession>A0A1I0Q390</accession>
<dbReference type="SUPFAM" id="SSF49503">
    <property type="entry name" value="Cupredoxins"/>
    <property type="match status" value="1"/>
</dbReference>
<name>A0A1I0Q390_9EURY</name>
<gene>
    <name evidence="3" type="ORF">SAMN05216285_2999</name>
</gene>
<dbReference type="PANTHER" id="PTHR36507">
    <property type="entry name" value="BLL1555 PROTEIN"/>
    <property type="match status" value="1"/>
</dbReference>
<sequence>MGHYRRWVLRLTGGTVAAALAGCTGGGEPSIERTTAVTMADAQFDPRNAAVETGATVTWTNEDDTAHTVTSASDDWTKDAEVAAGEETTHTFEADGVYDVYCRFDGDADLSGMSMKVGVGDAAIEDPLGDDDGSGGGYYRAE</sequence>
<organism evidence="3 4">
    <name type="scientific">Natrinema salifodinae</name>
    <dbReference type="NCBI Taxonomy" id="1202768"/>
    <lineage>
        <taxon>Archaea</taxon>
        <taxon>Methanobacteriati</taxon>
        <taxon>Methanobacteriota</taxon>
        <taxon>Stenosarchaea group</taxon>
        <taxon>Halobacteria</taxon>
        <taxon>Halobacteriales</taxon>
        <taxon>Natrialbaceae</taxon>
        <taxon>Natrinema</taxon>
    </lineage>
</organism>
<dbReference type="PROSITE" id="PS51257">
    <property type="entry name" value="PROKAR_LIPOPROTEIN"/>
    <property type="match status" value="1"/>
</dbReference>
<dbReference type="STRING" id="1202768.SAMN05216285_2999"/>
<dbReference type="AlphaFoldDB" id="A0A1I0Q390"/>
<dbReference type="Gene3D" id="2.60.40.420">
    <property type="entry name" value="Cupredoxins - blue copper proteins"/>
    <property type="match status" value="1"/>
</dbReference>
<evidence type="ECO:0000313" key="4">
    <source>
        <dbReference type="Proteomes" id="UP000183275"/>
    </source>
</evidence>
<feature type="domain" description="EfeO-type cupredoxin-like" evidence="2">
    <location>
        <begin position="22"/>
        <end position="107"/>
    </location>
</feature>
<dbReference type="eggNOG" id="arCOG02917">
    <property type="taxonomic scope" value="Archaea"/>
</dbReference>
<feature type="region of interest" description="Disordered" evidence="1">
    <location>
        <begin position="123"/>
        <end position="142"/>
    </location>
</feature>
<evidence type="ECO:0000259" key="2">
    <source>
        <dbReference type="Pfam" id="PF13473"/>
    </source>
</evidence>
<dbReference type="EMBL" id="FOIS01000004">
    <property type="protein sequence ID" value="SEW21248.1"/>
    <property type="molecule type" value="Genomic_DNA"/>
</dbReference>
<keyword evidence="4" id="KW-1185">Reference proteome</keyword>
<feature type="compositionally biased region" description="Acidic residues" evidence="1">
    <location>
        <begin position="123"/>
        <end position="133"/>
    </location>
</feature>
<evidence type="ECO:0000256" key="1">
    <source>
        <dbReference type="SAM" id="MobiDB-lite"/>
    </source>
</evidence>
<dbReference type="RefSeq" id="WP_049991554.1">
    <property type="nucleotide sequence ID" value="NZ_FOIS01000004.1"/>
</dbReference>
<dbReference type="InterPro" id="IPR028096">
    <property type="entry name" value="EfeO_Cupredoxin"/>
</dbReference>
<dbReference type="InterPro" id="IPR008972">
    <property type="entry name" value="Cupredoxin"/>
</dbReference>
<protein>
    <submittedName>
        <fullName evidence="3">Plastocyanin</fullName>
    </submittedName>
</protein>
<evidence type="ECO:0000313" key="3">
    <source>
        <dbReference type="EMBL" id="SEW21248.1"/>
    </source>
</evidence>
<dbReference type="Pfam" id="PF13473">
    <property type="entry name" value="Cupredoxin_1"/>
    <property type="match status" value="1"/>
</dbReference>
<dbReference type="InterPro" id="IPR052721">
    <property type="entry name" value="ET_Amicyanin"/>
</dbReference>
<reference evidence="4" key="1">
    <citation type="submission" date="2016-10" db="EMBL/GenBank/DDBJ databases">
        <authorList>
            <person name="Varghese N."/>
        </authorList>
    </citation>
    <scope>NUCLEOTIDE SEQUENCE [LARGE SCALE GENOMIC DNA]</scope>
    <source>
        <strain evidence="4">CGMCC 1.12284</strain>
    </source>
</reference>
<dbReference type="OrthoDB" id="183669at2157"/>
<dbReference type="PANTHER" id="PTHR36507:SF1">
    <property type="entry name" value="BLL1555 PROTEIN"/>
    <property type="match status" value="1"/>
</dbReference>